<dbReference type="GO" id="GO:0003677">
    <property type="term" value="F:DNA binding"/>
    <property type="evidence" value="ECO:0007669"/>
    <property type="project" value="UniProtKB-UniRule"/>
</dbReference>
<evidence type="ECO:0000256" key="3">
    <source>
        <dbReference type="ARBA" id="ARBA00013725"/>
    </source>
</evidence>
<evidence type="ECO:0000313" key="13">
    <source>
        <dbReference type="Proteomes" id="UP000237947"/>
    </source>
</evidence>
<dbReference type="SUPFAM" id="SSF63562">
    <property type="entry name" value="RPB6/omega subunit-like"/>
    <property type="match status" value="1"/>
</dbReference>
<evidence type="ECO:0000256" key="1">
    <source>
        <dbReference type="ARBA" id="ARBA00006711"/>
    </source>
</evidence>
<comment type="similarity">
    <text evidence="1 10">Belongs to the RNA polymerase subunit omega family.</text>
</comment>
<feature type="compositionally biased region" description="Acidic residues" evidence="11">
    <location>
        <begin position="160"/>
        <end position="197"/>
    </location>
</feature>
<dbReference type="InterPro" id="IPR006110">
    <property type="entry name" value="Pol_omega/Rpo6/RPB6"/>
</dbReference>
<sequence length="211" mass="23901">MLVEPPIEKLLPKVENRFDLSILVAKRNRELIDGAEPMVKEGDDESLVSIACREIAEDQVVSVPGNVEATVPLRESLLAEIMAEQEEETDADDWQSEGPDLEDELVPTPVSKIKVISEADMFEIPEDEDLDEEDDEGLDLDSDDLDEEVPVKSKKKSIVEDEDEDEEDDEDFDLEDDDFESLDSSIDDFADDEDDDFLSGFENYDYDEDDL</sequence>
<evidence type="ECO:0000256" key="2">
    <source>
        <dbReference type="ARBA" id="ARBA00012418"/>
    </source>
</evidence>
<evidence type="ECO:0000256" key="10">
    <source>
        <dbReference type="HAMAP-Rule" id="MF_00366"/>
    </source>
</evidence>
<dbReference type="Pfam" id="PF01192">
    <property type="entry name" value="RNA_pol_Rpb6"/>
    <property type="match status" value="1"/>
</dbReference>
<evidence type="ECO:0000313" key="12">
    <source>
        <dbReference type="EMBL" id="AVM43038.1"/>
    </source>
</evidence>
<name>A0A2S0KPU9_9FIRM</name>
<gene>
    <name evidence="10 12" type="primary">rpoZ</name>
    <name evidence="12" type="ORF">C5Q98_07375</name>
</gene>
<keyword evidence="4 10" id="KW-0240">DNA-directed RNA polymerase</keyword>
<proteinExistence type="inferred from homology"/>
<feature type="region of interest" description="Disordered" evidence="11">
    <location>
        <begin position="84"/>
        <end position="211"/>
    </location>
</feature>
<dbReference type="KEGG" id="fsa:C5Q98_07375"/>
<evidence type="ECO:0000256" key="11">
    <source>
        <dbReference type="SAM" id="MobiDB-lite"/>
    </source>
</evidence>
<keyword evidence="13" id="KW-1185">Reference proteome</keyword>
<keyword evidence="6 10" id="KW-0548">Nucleotidyltransferase</keyword>
<keyword evidence="5 10" id="KW-0808">Transferase</keyword>
<dbReference type="PANTHER" id="PTHR34476:SF1">
    <property type="entry name" value="DNA-DIRECTED RNA POLYMERASE SUBUNIT OMEGA"/>
    <property type="match status" value="1"/>
</dbReference>
<keyword evidence="7 10" id="KW-0804">Transcription</keyword>
<dbReference type="NCBIfam" id="TIGR00690">
    <property type="entry name" value="rpoZ"/>
    <property type="match status" value="1"/>
</dbReference>
<dbReference type="HAMAP" id="MF_00366">
    <property type="entry name" value="RNApol_bact_RpoZ"/>
    <property type="match status" value="1"/>
</dbReference>
<evidence type="ECO:0000256" key="7">
    <source>
        <dbReference type="ARBA" id="ARBA00023163"/>
    </source>
</evidence>
<dbReference type="PANTHER" id="PTHR34476">
    <property type="entry name" value="DNA-DIRECTED RNA POLYMERASE SUBUNIT OMEGA"/>
    <property type="match status" value="1"/>
</dbReference>
<organism evidence="12 13">
    <name type="scientific">Fastidiosipila sanguinis</name>
    <dbReference type="NCBI Taxonomy" id="236753"/>
    <lineage>
        <taxon>Bacteria</taxon>
        <taxon>Bacillati</taxon>
        <taxon>Bacillota</taxon>
        <taxon>Clostridia</taxon>
        <taxon>Eubacteriales</taxon>
        <taxon>Oscillospiraceae</taxon>
        <taxon>Fastidiosipila</taxon>
    </lineage>
</organism>
<evidence type="ECO:0000256" key="9">
    <source>
        <dbReference type="ARBA" id="ARBA00048552"/>
    </source>
</evidence>
<comment type="function">
    <text evidence="10">Promotes RNA polymerase assembly. Latches the N- and C-terminal regions of the beta' subunit thereby facilitating its interaction with the beta and alpha subunits.</text>
</comment>
<dbReference type="InterPro" id="IPR036161">
    <property type="entry name" value="RPB6/omega-like_sf"/>
</dbReference>
<feature type="compositionally biased region" description="Acidic residues" evidence="11">
    <location>
        <begin position="84"/>
        <end position="105"/>
    </location>
</feature>
<evidence type="ECO:0000256" key="8">
    <source>
        <dbReference type="ARBA" id="ARBA00029924"/>
    </source>
</evidence>
<dbReference type="GO" id="GO:0006351">
    <property type="term" value="P:DNA-templated transcription"/>
    <property type="evidence" value="ECO:0007669"/>
    <property type="project" value="UniProtKB-UniRule"/>
</dbReference>
<reference evidence="13" key="1">
    <citation type="submission" date="2018-02" db="EMBL/GenBank/DDBJ databases">
        <authorList>
            <person name="Holder M.E."/>
            <person name="Ajami N.J."/>
            <person name="Petrosino J.F."/>
        </authorList>
    </citation>
    <scope>NUCLEOTIDE SEQUENCE [LARGE SCALE GENOMIC DNA]</scope>
    <source>
        <strain evidence="13">CCUG 47711</strain>
    </source>
</reference>
<dbReference type="Proteomes" id="UP000237947">
    <property type="component" value="Chromosome"/>
</dbReference>
<dbReference type="SMART" id="SM01409">
    <property type="entry name" value="RNA_pol_Rpb6"/>
    <property type="match status" value="1"/>
</dbReference>
<dbReference type="GO" id="GO:0003899">
    <property type="term" value="F:DNA-directed RNA polymerase activity"/>
    <property type="evidence" value="ECO:0007669"/>
    <property type="project" value="UniProtKB-UniRule"/>
</dbReference>
<protein>
    <recommendedName>
        <fullName evidence="3 10">DNA-directed RNA polymerase subunit omega</fullName>
        <shortName evidence="10">RNAP omega subunit</shortName>
        <ecNumber evidence="2 10">2.7.7.6</ecNumber>
    </recommendedName>
    <alternativeName>
        <fullName evidence="10">RNA polymerase omega subunit</fullName>
    </alternativeName>
    <alternativeName>
        <fullName evidence="8 10">Transcriptase subunit omega</fullName>
    </alternativeName>
</protein>
<evidence type="ECO:0000256" key="6">
    <source>
        <dbReference type="ARBA" id="ARBA00022695"/>
    </source>
</evidence>
<dbReference type="EC" id="2.7.7.6" evidence="2 10"/>
<evidence type="ECO:0000256" key="4">
    <source>
        <dbReference type="ARBA" id="ARBA00022478"/>
    </source>
</evidence>
<accession>A0A2S0KPU9</accession>
<dbReference type="OrthoDB" id="9815459at2"/>
<dbReference type="GO" id="GO:0000428">
    <property type="term" value="C:DNA-directed RNA polymerase complex"/>
    <property type="evidence" value="ECO:0007669"/>
    <property type="project" value="UniProtKB-KW"/>
</dbReference>
<comment type="subunit">
    <text evidence="10">The RNAP catalytic core consists of 2 alpha, 1 beta, 1 beta' and 1 omega subunit. When a sigma factor is associated with the core the holoenzyme is formed, which can initiate transcription.</text>
</comment>
<evidence type="ECO:0000256" key="5">
    <source>
        <dbReference type="ARBA" id="ARBA00022679"/>
    </source>
</evidence>
<feature type="compositionally biased region" description="Acidic residues" evidence="11">
    <location>
        <begin position="120"/>
        <end position="148"/>
    </location>
</feature>
<dbReference type="EMBL" id="CP027226">
    <property type="protein sequence ID" value="AVM43038.1"/>
    <property type="molecule type" value="Genomic_DNA"/>
</dbReference>
<dbReference type="InterPro" id="IPR003716">
    <property type="entry name" value="DNA-dir_RNA_pol_omega"/>
</dbReference>
<dbReference type="Gene3D" id="3.90.940.10">
    <property type="match status" value="1"/>
</dbReference>
<comment type="catalytic activity">
    <reaction evidence="9 10">
        <text>RNA(n) + a ribonucleoside 5'-triphosphate = RNA(n+1) + diphosphate</text>
        <dbReference type="Rhea" id="RHEA:21248"/>
        <dbReference type="Rhea" id="RHEA-COMP:14527"/>
        <dbReference type="Rhea" id="RHEA-COMP:17342"/>
        <dbReference type="ChEBI" id="CHEBI:33019"/>
        <dbReference type="ChEBI" id="CHEBI:61557"/>
        <dbReference type="ChEBI" id="CHEBI:140395"/>
        <dbReference type="EC" id="2.7.7.6"/>
    </reaction>
</comment>
<dbReference type="AlphaFoldDB" id="A0A2S0KPU9"/>
<dbReference type="RefSeq" id="WP_106012985.1">
    <property type="nucleotide sequence ID" value="NZ_CP027226.1"/>
</dbReference>